<evidence type="ECO:0000313" key="3">
    <source>
        <dbReference type="Proteomes" id="UP000256924"/>
    </source>
</evidence>
<sequence>MNIDWEKKIKIDPEWTNRLLINHFTDKSTKVVVRAYTPKVTGTKFCCNALIEELGYLLPNYALSEKSKKNKLKSLTILYGEDLAKERLQTALYSEAQAFFGKKDPTTDGKYGELLLFALCESILKSKMIAHKIEGLSNGKDQVKGGDGIFLGNYELPNGIIAPAIFIGESKIMQERSKSIDDALDSLNRFHNAETQAEFNKMEFIVANRTLSLDENDIDYEDVYERLTPGSETFKNQITVHPILLMYNTASISKLETNALDKDDLETLISNHLIQKKDEIITTINEKIGKYPEIKKVYVDFFCFPFNNIDTFRNGMYFNIHKVAYTK</sequence>
<dbReference type="Pfam" id="PF08878">
    <property type="entry name" value="HamA"/>
    <property type="match status" value="1"/>
</dbReference>
<keyword evidence="3" id="KW-1185">Reference proteome</keyword>
<gene>
    <name evidence="2" type="ORF">DRF68_16725</name>
</gene>
<protein>
    <recommendedName>
        <fullName evidence="1">Anti-bacteriophage protein A/HamA C-terminal domain-containing protein</fullName>
    </recommendedName>
</protein>
<dbReference type="RefSeq" id="WP_116099573.1">
    <property type="nucleotide sequence ID" value="NZ_QNVU01000042.1"/>
</dbReference>
<dbReference type="Proteomes" id="UP000256924">
    <property type="component" value="Unassembled WGS sequence"/>
</dbReference>
<dbReference type="AlphaFoldDB" id="A0A3D9AQ52"/>
<dbReference type="EMBL" id="QNVU01000042">
    <property type="protein sequence ID" value="REC43521.1"/>
    <property type="molecule type" value="Genomic_DNA"/>
</dbReference>
<proteinExistence type="predicted"/>
<feature type="domain" description="Anti-bacteriophage protein A/HamA C-terminal" evidence="1">
    <location>
        <begin position="21"/>
        <end position="317"/>
    </location>
</feature>
<name>A0A3D9AQ52_9FLAO</name>
<comment type="caution">
    <text evidence="2">The sequence shown here is derived from an EMBL/GenBank/DDBJ whole genome shotgun (WGS) entry which is preliminary data.</text>
</comment>
<evidence type="ECO:0000313" key="2">
    <source>
        <dbReference type="EMBL" id="REC43521.1"/>
    </source>
</evidence>
<reference evidence="2 3" key="1">
    <citation type="journal article" date="2004" name="Emerg. Infect. Dis.">
        <title>Amoebae-resisting bacteria isolated from human nasal swabs by amoebal coculture.</title>
        <authorList>
            <person name="Greub G."/>
            <person name="La Scola B."/>
            <person name="Raoult D."/>
        </authorList>
    </citation>
    <scope>NUCLEOTIDE SEQUENCE [LARGE SCALE GENOMIC DNA]</scope>
    <source>
        <strain evidence="2 3">CCUG 51329</strain>
    </source>
</reference>
<dbReference type="InterPro" id="IPR014976">
    <property type="entry name" value="AbpA_HamA_C"/>
</dbReference>
<organism evidence="2 3">
    <name type="scientific">Candidatus Chryseobacterium massiliense</name>
    <dbReference type="NCBI Taxonomy" id="204089"/>
    <lineage>
        <taxon>Bacteria</taxon>
        <taxon>Pseudomonadati</taxon>
        <taxon>Bacteroidota</taxon>
        <taxon>Flavobacteriia</taxon>
        <taxon>Flavobacteriales</taxon>
        <taxon>Weeksellaceae</taxon>
        <taxon>Chryseobacterium group</taxon>
        <taxon>Chryseobacterium</taxon>
    </lineage>
</organism>
<evidence type="ECO:0000259" key="1">
    <source>
        <dbReference type="Pfam" id="PF08878"/>
    </source>
</evidence>
<accession>A0A3D9AQ52</accession>